<gene>
    <name evidence="1" type="ORF">TAPDE_003426</name>
</gene>
<dbReference type="Proteomes" id="UP000013776">
    <property type="component" value="Unassembled WGS sequence"/>
</dbReference>
<reference evidence="1 2" key="1">
    <citation type="journal article" date="2013" name="MBio">
        <title>Genome sequencing of the plant pathogen Taphrina deformans, the causal agent of peach leaf curl.</title>
        <authorList>
            <person name="Cisse O.H."/>
            <person name="Almeida J.M.G.C.F."/>
            <person name="Fonseca A."/>
            <person name="Kumar A.A."/>
            <person name="Salojaervi J."/>
            <person name="Overmyer K."/>
            <person name="Hauser P.M."/>
            <person name="Pagni M."/>
        </authorList>
    </citation>
    <scope>NUCLEOTIDE SEQUENCE [LARGE SCALE GENOMIC DNA]</scope>
    <source>
        <strain evidence="2">PYCC 5710 / ATCC 11124 / CBS 356.35 / IMI 108563 / JCM 9778 / NBRC 8474</strain>
    </source>
</reference>
<dbReference type="STRING" id="1097556.R4XCG9"/>
<name>R4XCG9_TAPDE</name>
<dbReference type="EMBL" id="CAHR02000134">
    <property type="protein sequence ID" value="CCG83291.1"/>
    <property type="molecule type" value="Genomic_DNA"/>
</dbReference>
<comment type="caution">
    <text evidence="1">The sequence shown here is derived from an EMBL/GenBank/DDBJ whole genome shotgun (WGS) entry which is preliminary data.</text>
</comment>
<organism evidence="1 2">
    <name type="scientific">Taphrina deformans (strain PYCC 5710 / ATCC 11124 / CBS 356.35 / IMI 108563 / JCM 9778 / NBRC 8474)</name>
    <name type="common">Peach leaf curl fungus</name>
    <name type="synonym">Lalaria deformans</name>
    <dbReference type="NCBI Taxonomy" id="1097556"/>
    <lineage>
        <taxon>Eukaryota</taxon>
        <taxon>Fungi</taxon>
        <taxon>Dikarya</taxon>
        <taxon>Ascomycota</taxon>
        <taxon>Taphrinomycotina</taxon>
        <taxon>Taphrinomycetes</taxon>
        <taxon>Taphrinales</taxon>
        <taxon>Taphrinaceae</taxon>
        <taxon>Taphrina</taxon>
    </lineage>
</organism>
<dbReference type="VEuPathDB" id="FungiDB:TAPDE_003426"/>
<evidence type="ECO:0000313" key="1">
    <source>
        <dbReference type="EMBL" id="CCG83291.1"/>
    </source>
</evidence>
<dbReference type="AlphaFoldDB" id="R4XCG9"/>
<dbReference type="Pfam" id="PF11885">
    <property type="entry name" value="DUF3405"/>
    <property type="match status" value="1"/>
</dbReference>
<dbReference type="InterPro" id="IPR021822">
    <property type="entry name" value="DUF3405"/>
</dbReference>
<evidence type="ECO:0000313" key="2">
    <source>
        <dbReference type="Proteomes" id="UP000013776"/>
    </source>
</evidence>
<sequence length="470" mass="53320">MDRAIGARALKRLLLGFLLCFVTLSVLYSARDRISSVGYSDLVIGAPRTDNVTASEIGLEPIDVDTPDQLDLLKTVNAKTCAERRKHYKALVDATTGSRKLNLDGANNLVDLPFTLCKSQPLSTETCWRAGERLAPLKHEIDDALNRCNALEQPRNRTALVLRLEIDNLFTDDAILNLRALLLEVGWYFGIDVNILQIRGEEYDDEKVPVEFRRLLVNYRADTVFDGFPEDTHAKDKINRPGLNYNLDVGSRYATTFYQFPQTWWFDQKEEYSFAYFIDSHVRHTGSYNHLFKSITQMIPRNADLVTMDPVQVTKPSVLWGAGEAARPESYYRGRFMLHGISRKLSAMMKDSLMAGLNAPHDGFLPAVAVKNEAVIVMFAHPVMKRKDGMLFPTYTLPDEKSWPIHNLHASDSIIGDRQVWQHGGTYAVDATRYVQDSKTHSWVDDMYQAWIAEPRQCLPGLLLYPVSGR</sequence>
<accession>R4XCG9</accession>
<keyword evidence="2" id="KW-1185">Reference proteome</keyword>
<proteinExistence type="predicted"/>
<protein>
    <submittedName>
        <fullName evidence="1">Uncharacterized protein</fullName>
    </submittedName>
</protein>